<dbReference type="RefSeq" id="XP_003685763.1">
    <property type="nucleotide sequence ID" value="XM_003685715.1"/>
</dbReference>
<dbReference type="PANTHER" id="PTHR22957:SF337">
    <property type="entry name" value="TBC1 DOMAIN FAMILY MEMBER 5"/>
    <property type="match status" value="1"/>
</dbReference>
<evidence type="ECO:0000313" key="5">
    <source>
        <dbReference type="Proteomes" id="UP000005666"/>
    </source>
</evidence>
<evidence type="ECO:0000256" key="1">
    <source>
        <dbReference type="ARBA" id="ARBA00022468"/>
    </source>
</evidence>
<dbReference type="STRING" id="1071381.G8BTV1"/>
<feature type="compositionally biased region" description="Basic and acidic residues" evidence="2">
    <location>
        <begin position="126"/>
        <end position="139"/>
    </location>
</feature>
<name>G8BTV1_TETPH</name>
<dbReference type="OMA" id="IWLIRWT"/>
<sequence length="467" mass="54966">MMCDIRDIVINKYDGIEQLIQNGIWRGELYNNHVVTENNRGWLWKTIVLHGDVIDNTLNNGENVDGNFNNILIPVPIVTDQNGNTLIANLKNNNDGRNLNKPNRGIRRLTPMQAEINPLSDNNNEGDTKYENEKRKEASNDDDELITMSLEDTLEIIDLDLSRLLLNPIFQHPTVHSQMRQILFNYIYSIQNNAENINTSVIQVNKNYQQGFHELLGMIYLQLFRYSNSLATSINHEHDNNIILMNDVFQIYKKLMKQMVPTFYTRANLIRWENEKFKPILKLCSKKLYEVLYTKNEELTNLIWLLRWIRLIFLRELPMDYVVVIWDHILTFQYPIDLFMICLIVSLLLNIYEDLITDDDDYDKDDIIEKLLHFEETAGTKLISCIELCKMSGNLCELYMYENYQDMACICDTFVKVRIGEDTFEKLSQLDADKQPMKKQPSIDPNRKRLEDKLKSRVKKLTSTFRK</sequence>
<dbReference type="EMBL" id="HE612860">
    <property type="protein sequence ID" value="CCE63329.1"/>
    <property type="molecule type" value="Genomic_DNA"/>
</dbReference>
<dbReference type="OrthoDB" id="27140at2759"/>
<dbReference type="PROSITE" id="PS50086">
    <property type="entry name" value="TBC_RABGAP"/>
    <property type="match status" value="1"/>
</dbReference>
<keyword evidence="5" id="KW-1185">Reference proteome</keyword>
<evidence type="ECO:0000256" key="2">
    <source>
        <dbReference type="SAM" id="MobiDB-lite"/>
    </source>
</evidence>
<dbReference type="eggNOG" id="KOG1091">
    <property type="taxonomic scope" value="Eukaryota"/>
</dbReference>
<dbReference type="HOGENOM" id="CLU_033840_0_0_1"/>
<dbReference type="GeneID" id="11531368"/>
<organism evidence="4 5">
    <name type="scientific">Tetrapisispora phaffii (strain ATCC 24235 / CBS 4417 / NBRC 1672 / NRRL Y-8282 / UCD 70-5)</name>
    <name type="common">Yeast</name>
    <name type="synonym">Fabospora phaffii</name>
    <dbReference type="NCBI Taxonomy" id="1071381"/>
    <lineage>
        <taxon>Eukaryota</taxon>
        <taxon>Fungi</taxon>
        <taxon>Dikarya</taxon>
        <taxon>Ascomycota</taxon>
        <taxon>Saccharomycotina</taxon>
        <taxon>Saccharomycetes</taxon>
        <taxon>Saccharomycetales</taxon>
        <taxon>Saccharomycetaceae</taxon>
        <taxon>Tetrapisispora</taxon>
    </lineage>
</organism>
<proteinExistence type="predicted"/>
<dbReference type="PANTHER" id="PTHR22957">
    <property type="entry name" value="TBC1 DOMAIN FAMILY MEMBER GTPASE-ACTIVATING PROTEIN"/>
    <property type="match status" value="1"/>
</dbReference>
<dbReference type="GO" id="GO:0005768">
    <property type="term" value="C:endosome"/>
    <property type="evidence" value="ECO:0007669"/>
    <property type="project" value="EnsemblFungi"/>
</dbReference>
<dbReference type="GO" id="GO:0005802">
    <property type="term" value="C:trans-Golgi network"/>
    <property type="evidence" value="ECO:0007669"/>
    <property type="project" value="EnsemblFungi"/>
</dbReference>
<reference evidence="4 5" key="1">
    <citation type="journal article" date="2011" name="Proc. Natl. Acad. Sci. U.S.A.">
        <title>Evolutionary erosion of yeast sex chromosomes by mating-type switching accidents.</title>
        <authorList>
            <person name="Gordon J.L."/>
            <person name="Armisen D."/>
            <person name="Proux-Wera E."/>
            <person name="Oheigeartaigh S.S."/>
            <person name="Byrne K.P."/>
            <person name="Wolfe K.H."/>
        </authorList>
    </citation>
    <scope>NUCLEOTIDE SEQUENCE [LARGE SCALE GENOMIC DNA]</scope>
    <source>
        <strain evidence="5">ATCC 24235 / CBS 4417 / NBRC 1672 / NRRL Y-8282 / UCD 70-5</strain>
    </source>
</reference>
<dbReference type="Proteomes" id="UP000005666">
    <property type="component" value="Chromosome 5"/>
</dbReference>
<dbReference type="KEGG" id="tpf:TPHA_0E02370"/>
<dbReference type="Pfam" id="PF00566">
    <property type="entry name" value="RabGAP-TBC"/>
    <property type="match status" value="1"/>
</dbReference>
<evidence type="ECO:0000259" key="3">
    <source>
        <dbReference type="PROSITE" id="PS50086"/>
    </source>
</evidence>
<dbReference type="Gene3D" id="1.10.8.270">
    <property type="entry name" value="putative rabgap domain of human tbc1 domain family member 14 like domains"/>
    <property type="match status" value="1"/>
</dbReference>
<accession>G8BTV1</accession>
<dbReference type="SMART" id="SM00164">
    <property type="entry name" value="TBC"/>
    <property type="match status" value="1"/>
</dbReference>
<dbReference type="InterPro" id="IPR000195">
    <property type="entry name" value="Rab-GAP-TBC_dom"/>
</dbReference>
<feature type="region of interest" description="Disordered" evidence="2">
    <location>
        <begin position="116"/>
        <end position="140"/>
    </location>
</feature>
<feature type="domain" description="Rab-GAP TBC" evidence="3">
    <location>
        <begin position="34"/>
        <end position="333"/>
    </location>
</feature>
<gene>
    <name evidence="4" type="primary">TPHA0E02370</name>
    <name evidence="4" type="ordered locus">TPHA_0E02370</name>
</gene>
<evidence type="ECO:0000313" key="4">
    <source>
        <dbReference type="EMBL" id="CCE63329.1"/>
    </source>
</evidence>
<dbReference type="InterPro" id="IPR035969">
    <property type="entry name" value="Rab-GAP_TBC_sf"/>
</dbReference>
<dbReference type="Gene3D" id="1.10.472.80">
    <property type="entry name" value="Ypt/Rab-GAP domain of gyp1p, domain 3"/>
    <property type="match status" value="1"/>
</dbReference>
<dbReference type="AlphaFoldDB" id="G8BTV1"/>
<protein>
    <recommendedName>
        <fullName evidence="3">Rab-GAP TBC domain-containing protein</fullName>
    </recommendedName>
</protein>
<dbReference type="GO" id="GO:0005096">
    <property type="term" value="F:GTPase activator activity"/>
    <property type="evidence" value="ECO:0007669"/>
    <property type="project" value="UniProtKB-KW"/>
</dbReference>
<dbReference type="SUPFAM" id="SSF47923">
    <property type="entry name" value="Ypt/Rab-GAP domain of gyp1p"/>
    <property type="match status" value="2"/>
</dbReference>
<keyword evidence="1" id="KW-0343">GTPase activation</keyword>